<keyword evidence="3" id="KW-1185">Reference proteome</keyword>
<sequence>MVSAVRLEDFYEVTDYIVNKTKEILSRVENNLEGNDDRKASPPRRGVKDPRKVRTKGCGRTDASGQKRKRVVYCSICNKAWHNCRNCPEKEMRSLQDRCT</sequence>
<dbReference type="Proteomes" id="UP001341840">
    <property type="component" value="Unassembled WGS sequence"/>
</dbReference>
<proteinExistence type="predicted"/>
<evidence type="ECO:0000256" key="1">
    <source>
        <dbReference type="SAM" id="MobiDB-lite"/>
    </source>
</evidence>
<feature type="region of interest" description="Disordered" evidence="1">
    <location>
        <begin position="30"/>
        <end position="67"/>
    </location>
</feature>
<evidence type="ECO:0000313" key="2">
    <source>
        <dbReference type="EMBL" id="MED6225598.1"/>
    </source>
</evidence>
<feature type="compositionally biased region" description="Basic and acidic residues" evidence="1">
    <location>
        <begin position="35"/>
        <end position="52"/>
    </location>
</feature>
<organism evidence="2 3">
    <name type="scientific">Stylosanthes scabra</name>
    <dbReference type="NCBI Taxonomy" id="79078"/>
    <lineage>
        <taxon>Eukaryota</taxon>
        <taxon>Viridiplantae</taxon>
        <taxon>Streptophyta</taxon>
        <taxon>Embryophyta</taxon>
        <taxon>Tracheophyta</taxon>
        <taxon>Spermatophyta</taxon>
        <taxon>Magnoliopsida</taxon>
        <taxon>eudicotyledons</taxon>
        <taxon>Gunneridae</taxon>
        <taxon>Pentapetalae</taxon>
        <taxon>rosids</taxon>
        <taxon>fabids</taxon>
        <taxon>Fabales</taxon>
        <taxon>Fabaceae</taxon>
        <taxon>Papilionoideae</taxon>
        <taxon>50 kb inversion clade</taxon>
        <taxon>dalbergioids sensu lato</taxon>
        <taxon>Dalbergieae</taxon>
        <taxon>Pterocarpus clade</taxon>
        <taxon>Stylosanthes</taxon>
    </lineage>
</organism>
<evidence type="ECO:0000313" key="3">
    <source>
        <dbReference type="Proteomes" id="UP001341840"/>
    </source>
</evidence>
<name>A0ABU6ZUE0_9FABA</name>
<protein>
    <recommendedName>
        <fullName evidence="4">CCHC-type domain-containing protein</fullName>
    </recommendedName>
</protein>
<evidence type="ECO:0008006" key="4">
    <source>
        <dbReference type="Google" id="ProtNLM"/>
    </source>
</evidence>
<dbReference type="EMBL" id="JASCZI010274015">
    <property type="protein sequence ID" value="MED6225598.1"/>
    <property type="molecule type" value="Genomic_DNA"/>
</dbReference>
<gene>
    <name evidence="2" type="ORF">PIB30_095163</name>
</gene>
<reference evidence="2 3" key="1">
    <citation type="journal article" date="2023" name="Plants (Basel)">
        <title>Bridging the Gap: Combining Genomics and Transcriptomics Approaches to Understand Stylosanthes scabra, an Orphan Legume from the Brazilian Caatinga.</title>
        <authorList>
            <person name="Ferreira-Neto J.R.C."/>
            <person name="da Silva M.D."/>
            <person name="Binneck E."/>
            <person name="de Melo N.F."/>
            <person name="da Silva R.H."/>
            <person name="de Melo A.L.T.M."/>
            <person name="Pandolfi V."/>
            <person name="Bustamante F.O."/>
            <person name="Brasileiro-Vidal A.C."/>
            <person name="Benko-Iseppon A.M."/>
        </authorList>
    </citation>
    <scope>NUCLEOTIDE SEQUENCE [LARGE SCALE GENOMIC DNA]</scope>
    <source>
        <tissue evidence="2">Leaves</tissue>
    </source>
</reference>
<comment type="caution">
    <text evidence="2">The sequence shown here is derived from an EMBL/GenBank/DDBJ whole genome shotgun (WGS) entry which is preliminary data.</text>
</comment>
<accession>A0ABU6ZUE0</accession>